<reference evidence="1" key="2">
    <citation type="journal article" date="2022" name="New Phytol.">
        <title>Evolutionary transition to the ectomycorrhizal habit in the genomes of a hyperdiverse lineage of mushroom-forming fungi.</title>
        <authorList>
            <person name="Looney B."/>
            <person name="Miyauchi S."/>
            <person name="Morin E."/>
            <person name="Drula E."/>
            <person name="Courty P.E."/>
            <person name="Kohler A."/>
            <person name="Kuo A."/>
            <person name="LaButti K."/>
            <person name="Pangilinan J."/>
            <person name="Lipzen A."/>
            <person name="Riley R."/>
            <person name="Andreopoulos W."/>
            <person name="He G."/>
            <person name="Johnson J."/>
            <person name="Nolan M."/>
            <person name="Tritt A."/>
            <person name="Barry K.W."/>
            <person name="Grigoriev I.V."/>
            <person name="Nagy L.G."/>
            <person name="Hibbett D."/>
            <person name="Henrissat B."/>
            <person name="Matheny P.B."/>
            <person name="Labbe J."/>
            <person name="Martin F.M."/>
        </authorList>
    </citation>
    <scope>NUCLEOTIDE SEQUENCE</scope>
    <source>
        <strain evidence="1">FP105234-sp</strain>
    </source>
</reference>
<evidence type="ECO:0000313" key="2">
    <source>
        <dbReference type="Proteomes" id="UP000814033"/>
    </source>
</evidence>
<dbReference type="Proteomes" id="UP000814033">
    <property type="component" value="Unassembled WGS sequence"/>
</dbReference>
<accession>A0ACB8R8L8</accession>
<keyword evidence="2" id="KW-1185">Reference proteome</keyword>
<comment type="caution">
    <text evidence="1">The sequence shown here is derived from an EMBL/GenBank/DDBJ whole genome shotgun (WGS) entry which is preliminary data.</text>
</comment>
<organism evidence="1 2">
    <name type="scientific">Auriscalpium vulgare</name>
    <dbReference type="NCBI Taxonomy" id="40419"/>
    <lineage>
        <taxon>Eukaryota</taxon>
        <taxon>Fungi</taxon>
        <taxon>Dikarya</taxon>
        <taxon>Basidiomycota</taxon>
        <taxon>Agaricomycotina</taxon>
        <taxon>Agaricomycetes</taxon>
        <taxon>Russulales</taxon>
        <taxon>Auriscalpiaceae</taxon>
        <taxon>Auriscalpium</taxon>
    </lineage>
</organism>
<evidence type="ECO:0000313" key="1">
    <source>
        <dbReference type="EMBL" id="KAI0040242.1"/>
    </source>
</evidence>
<reference evidence="1" key="1">
    <citation type="submission" date="2021-02" db="EMBL/GenBank/DDBJ databases">
        <authorList>
            <consortium name="DOE Joint Genome Institute"/>
            <person name="Ahrendt S."/>
            <person name="Looney B.P."/>
            <person name="Miyauchi S."/>
            <person name="Morin E."/>
            <person name="Drula E."/>
            <person name="Courty P.E."/>
            <person name="Chicoki N."/>
            <person name="Fauchery L."/>
            <person name="Kohler A."/>
            <person name="Kuo A."/>
            <person name="Labutti K."/>
            <person name="Pangilinan J."/>
            <person name="Lipzen A."/>
            <person name="Riley R."/>
            <person name="Andreopoulos W."/>
            <person name="He G."/>
            <person name="Johnson J."/>
            <person name="Barry K.W."/>
            <person name="Grigoriev I.V."/>
            <person name="Nagy L."/>
            <person name="Hibbett D."/>
            <person name="Henrissat B."/>
            <person name="Matheny P.B."/>
            <person name="Labbe J."/>
            <person name="Martin F."/>
        </authorList>
    </citation>
    <scope>NUCLEOTIDE SEQUENCE</scope>
    <source>
        <strain evidence="1">FP105234-sp</strain>
    </source>
</reference>
<name>A0ACB8R8L8_9AGAM</name>
<proteinExistence type="predicted"/>
<dbReference type="EMBL" id="MU276214">
    <property type="protein sequence ID" value="KAI0040242.1"/>
    <property type="molecule type" value="Genomic_DNA"/>
</dbReference>
<sequence length="363" mass="39924">MRMSVDEIPHSFLDGYAPLLQHLHIEALCKDMLWTSPLLTDRITSLKLPHVDEINPSMDKVLDGLERMCALEHLKMYPFFLNDPEVLAWESAASGQRRLISLANLIDLDMQTVPRDLKILLSHLSLPPHVVVSLQLLDVPDDPASFFQFTLASVNSHADSTLDSVNAVTSLHVSPSRRGTTIIARKDDDRPSKPTLSIRFTLDRVTLPALTAFFSSHLKVLNVLHHDEVPWRDVLGHAPRLQCLTVGGNTAISLCAALCPTDAEPILLLPALYILTLACLRLDMPHEPRAATEASTRLADALPLCLAARAAAGCQLEELDVVECDVDEAWMANVRGALPGTRVKWDEGTRGRARAEGATTATR</sequence>
<gene>
    <name evidence="1" type="ORF">FA95DRAFT_903096</name>
</gene>
<protein>
    <submittedName>
        <fullName evidence="1">Uncharacterized protein</fullName>
    </submittedName>
</protein>